<protein>
    <submittedName>
        <fullName evidence="1">Uncharacterized protein</fullName>
    </submittedName>
</protein>
<comment type="caution">
    <text evidence="1">The sequence shown here is derived from an EMBL/GenBank/DDBJ whole genome shotgun (WGS) entry which is preliminary data.</text>
</comment>
<evidence type="ECO:0000313" key="2">
    <source>
        <dbReference type="Proteomes" id="UP000784294"/>
    </source>
</evidence>
<accession>A0A3S5BNF3</accession>
<dbReference type="Proteomes" id="UP000784294">
    <property type="component" value="Unassembled WGS sequence"/>
</dbReference>
<organism evidence="1 2">
    <name type="scientific">Protopolystoma xenopodis</name>
    <dbReference type="NCBI Taxonomy" id="117903"/>
    <lineage>
        <taxon>Eukaryota</taxon>
        <taxon>Metazoa</taxon>
        <taxon>Spiralia</taxon>
        <taxon>Lophotrochozoa</taxon>
        <taxon>Platyhelminthes</taxon>
        <taxon>Monogenea</taxon>
        <taxon>Polyopisthocotylea</taxon>
        <taxon>Polystomatidea</taxon>
        <taxon>Polystomatidae</taxon>
        <taxon>Protopolystoma</taxon>
    </lineage>
</organism>
<evidence type="ECO:0000313" key="1">
    <source>
        <dbReference type="EMBL" id="VEL10648.1"/>
    </source>
</evidence>
<proteinExistence type="predicted"/>
<reference evidence="1" key="1">
    <citation type="submission" date="2018-11" db="EMBL/GenBank/DDBJ databases">
        <authorList>
            <consortium name="Pathogen Informatics"/>
        </authorList>
    </citation>
    <scope>NUCLEOTIDE SEQUENCE</scope>
</reference>
<keyword evidence="2" id="KW-1185">Reference proteome</keyword>
<dbReference type="EMBL" id="CAAALY010009581">
    <property type="protein sequence ID" value="VEL10648.1"/>
    <property type="molecule type" value="Genomic_DNA"/>
</dbReference>
<dbReference type="AlphaFoldDB" id="A0A3S5BNF3"/>
<sequence length="100" mass="10833">MRLVMAKSTNPLAVAIWTGRQTLLLGPGCHRPNCTVVFTGGWAAQLSRKPKVSCSLGPRQTGEAIEAIEAGVCDLFWQFINCCPLGYFQSKCGLSLLMCL</sequence>
<name>A0A3S5BNF3_9PLAT</name>
<gene>
    <name evidence="1" type="ORF">PXEA_LOCUS4088</name>
</gene>